<comment type="caution">
    <text evidence="1">The sequence shown here is derived from an EMBL/GenBank/DDBJ whole genome shotgun (WGS) entry which is preliminary data.</text>
</comment>
<gene>
    <name evidence="1" type="ORF">S01H1_44942</name>
</gene>
<dbReference type="EMBL" id="BARS01028691">
    <property type="protein sequence ID" value="GAG11397.1"/>
    <property type="molecule type" value="Genomic_DNA"/>
</dbReference>
<reference evidence="1" key="1">
    <citation type="journal article" date="2014" name="Front. Microbiol.">
        <title>High frequency of phylogenetically diverse reductive dehalogenase-homologous genes in deep subseafloor sedimentary metagenomes.</title>
        <authorList>
            <person name="Kawai M."/>
            <person name="Futagami T."/>
            <person name="Toyoda A."/>
            <person name="Takaki Y."/>
            <person name="Nishi S."/>
            <person name="Hori S."/>
            <person name="Arai W."/>
            <person name="Tsubouchi T."/>
            <person name="Morono Y."/>
            <person name="Uchiyama I."/>
            <person name="Ito T."/>
            <person name="Fujiyama A."/>
            <person name="Inagaki F."/>
            <person name="Takami H."/>
        </authorList>
    </citation>
    <scope>NUCLEOTIDE SEQUENCE</scope>
    <source>
        <strain evidence="1">Expedition CK06-06</strain>
    </source>
</reference>
<proteinExistence type="predicted"/>
<protein>
    <submittedName>
        <fullName evidence="1">Uncharacterized protein</fullName>
    </submittedName>
</protein>
<accession>X0VJK9</accession>
<organism evidence="1">
    <name type="scientific">marine sediment metagenome</name>
    <dbReference type="NCBI Taxonomy" id="412755"/>
    <lineage>
        <taxon>unclassified sequences</taxon>
        <taxon>metagenomes</taxon>
        <taxon>ecological metagenomes</taxon>
    </lineage>
</organism>
<feature type="non-terminal residue" evidence="1">
    <location>
        <position position="30"/>
    </location>
</feature>
<sequence length="30" mass="3328">MITGALYSIIDIFWVARLGYQAIAALTIGW</sequence>
<name>X0VJK9_9ZZZZ</name>
<dbReference type="AlphaFoldDB" id="X0VJK9"/>
<evidence type="ECO:0000313" key="1">
    <source>
        <dbReference type="EMBL" id="GAG11397.1"/>
    </source>
</evidence>